<proteinExistence type="predicted"/>
<dbReference type="Pfam" id="PF12852">
    <property type="entry name" value="Cupin_6"/>
    <property type="match status" value="1"/>
</dbReference>
<keyword evidence="7" id="KW-1185">Reference proteome</keyword>
<evidence type="ECO:0000313" key="6">
    <source>
        <dbReference type="EMBL" id="MFC4060883.1"/>
    </source>
</evidence>
<dbReference type="PROSITE" id="PS01124">
    <property type="entry name" value="HTH_ARAC_FAMILY_2"/>
    <property type="match status" value="1"/>
</dbReference>
<dbReference type="Pfam" id="PF12833">
    <property type="entry name" value="HTH_18"/>
    <property type="match status" value="1"/>
</dbReference>
<accession>A0ABV8IEE2</accession>
<evidence type="ECO:0000256" key="3">
    <source>
        <dbReference type="ARBA" id="ARBA00023163"/>
    </source>
</evidence>
<dbReference type="Proteomes" id="UP001595850">
    <property type="component" value="Unassembled WGS sequence"/>
</dbReference>
<dbReference type="SMART" id="SM00342">
    <property type="entry name" value="HTH_ARAC"/>
    <property type="match status" value="1"/>
</dbReference>
<name>A0ABV8IEE2_9ACTN</name>
<dbReference type="InterPro" id="IPR050204">
    <property type="entry name" value="AraC_XylS_family_regulators"/>
</dbReference>
<evidence type="ECO:0000313" key="7">
    <source>
        <dbReference type="Proteomes" id="UP001595850"/>
    </source>
</evidence>
<feature type="region of interest" description="Disordered" evidence="4">
    <location>
        <begin position="78"/>
        <end position="128"/>
    </location>
</feature>
<keyword evidence="1" id="KW-0805">Transcription regulation</keyword>
<dbReference type="PRINTS" id="PR00032">
    <property type="entry name" value="HTHARAC"/>
</dbReference>
<feature type="domain" description="HTH araC/xylS-type" evidence="5">
    <location>
        <begin position="221"/>
        <end position="319"/>
    </location>
</feature>
<sequence length="341" mass="36951">MDPFDDLLRGVRADGAVFGRSVLAPPWALRFTDRASMTLLVPLHGEGWIAHPEDAGRPRPLRVGEVAIVRGPEPFVWADGPETAARPAAPRDVRCGDAGEPDGRGGPAGRTEPDGRRAEPDDRGGPDGRTVLMAGAYHVRGEAPRRLLRVLPPVVVVADDHDCAPLRDYFELQLAEGRHGRQIVLDRLLDWLLVCTLRDWFDRSESASPAWYRALGDDAVGPALRAMHEAPDRPWTLASLAAVAGVSRTTLAKRFTELVGEPPLAYLTEWRMTLAADLLVEPATTVTSVARRVGYADAFGFSSAFKRVRGVSPSAYRAEVSAAGAHHGEPQGPAAYLQESR</sequence>
<dbReference type="InterPro" id="IPR032783">
    <property type="entry name" value="AraC_lig"/>
</dbReference>
<evidence type="ECO:0000259" key="5">
    <source>
        <dbReference type="PROSITE" id="PS01124"/>
    </source>
</evidence>
<evidence type="ECO:0000256" key="4">
    <source>
        <dbReference type="SAM" id="MobiDB-lite"/>
    </source>
</evidence>
<dbReference type="RefSeq" id="WP_377290551.1">
    <property type="nucleotide sequence ID" value="NZ_JBHSBM010000024.1"/>
</dbReference>
<dbReference type="InterPro" id="IPR020449">
    <property type="entry name" value="Tscrpt_reg_AraC-type_HTH"/>
</dbReference>
<comment type="caution">
    <text evidence="6">The sequence shown here is derived from an EMBL/GenBank/DDBJ whole genome shotgun (WGS) entry which is preliminary data.</text>
</comment>
<keyword evidence="2" id="KW-0238">DNA-binding</keyword>
<organism evidence="6 7">
    <name type="scientific">Planomonospora corallina</name>
    <dbReference type="NCBI Taxonomy" id="1806052"/>
    <lineage>
        <taxon>Bacteria</taxon>
        <taxon>Bacillati</taxon>
        <taxon>Actinomycetota</taxon>
        <taxon>Actinomycetes</taxon>
        <taxon>Streptosporangiales</taxon>
        <taxon>Streptosporangiaceae</taxon>
        <taxon>Planomonospora</taxon>
    </lineage>
</organism>
<feature type="region of interest" description="Disordered" evidence="4">
    <location>
        <begin position="322"/>
        <end position="341"/>
    </location>
</feature>
<keyword evidence="3" id="KW-0804">Transcription</keyword>
<evidence type="ECO:0000256" key="1">
    <source>
        <dbReference type="ARBA" id="ARBA00023015"/>
    </source>
</evidence>
<dbReference type="SUPFAM" id="SSF46689">
    <property type="entry name" value="Homeodomain-like"/>
    <property type="match status" value="2"/>
</dbReference>
<feature type="compositionally biased region" description="Basic and acidic residues" evidence="4">
    <location>
        <begin position="89"/>
        <end position="103"/>
    </location>
</feature>
<dbReference type="PANTHER" id="PTHR46796">
    <property type="entry name" value="HTH-TYPE TRANSCRIPTIONAL ACTIVATOR RHAS-RELATED"/>
    <property type="match status" value="1"/>
</dbReference>
<evidence type="ECO:0000256" key="2">
    <source>
        <dbReference type="ARBA" id="ARBA00023125"/>
    </source>
</evidence>
<dbReference type="InterPro" id="IPR018060">
    <property type="entry name" value="HTH_AraC"/>
</dbReference>
<dbReference type="Gene3D" id="1.10.10.60">
    <property type="entry name" value="Homeodomain-like"/>
    <property type="match status" value="2"/>
</dbReference>
<dbReference type="EMBL" id="JBHSBM010000024">
    <property type="protein sequence ID" value="MFC4060883.1"/>
    <property type="molecule type" value="Genomic_DNA"/>
</dbReference>
<feature type="compositionally biased region" description="Basic and acidic residues" evidence="4">
    <location>
        <begin position="111"/>
        <end position="126"/>
    </location>
</feature>
<dbReference type="InterPro" id="IPR009057">
    <property type="entry name" value="Homeodomain-like_sf"/>
</dbReference>
<dbReference type="PROSITE" id="PS00041">
    <property type="entry name" value="HTH_ARAC_FAMILY_1"/>
    <property type="match status" value="1"/>
</dbReference>
<dbReference type="PANTHER" id="PTHR46796:SF13">
    <property type="entry name" value="HTH-TYPE TRANSCRIPTIONAL ACTIVATOR RHAS"/>
    <property type="match status" value="1"/>
</dbReference>
<gene>
    <name evidence="6" type="ORF">ACFOWE_21480</name>
</gene>
<dbReference type="InterPro" id="IPR018062">
    <property type="entry name" value="HTH_AraC-typ_CS"/>
</dbReference>
<protein>
    <submittedName>
        <fullName evidence="6">AraC family transcriptional regulator</fullName>
    </submittedName>
</protein>
<reference evidence="7" key="1">
    <citation type="journal article" date="2019" name="Int. J. Syst. Evol. Microbiol.">
        <title>The Global Catalogue of Microorganisms (GCM) 10K type strain sequencing project: providing services to taxonomists for standard genome sequencing and annotation.</title>
        <authorList>
            <consortium name="The Broad Institute Genomics Platform"/>
            <consortium name="The Broad Institute Genome Sequencing Center for Infectious Disease"/>
            <person name="Wu L."/>
            <person name="Ma J."/>
        </authorList>
    </citation>
    <scope>NUCLEOTIDE SEQUENCE [LARGE SCALE GENOMIC DNA]</scope>
    <source>
        <strain evidence="7">TBRC 4489</strain>
    </source>
</reference>